<protein>
    <recommendedName>
        <fullName evidence="5">Integral membrane protein</fullName>
    </recommendedName>
</protein>
<evidence type="ECO:0008006" key="5">
    <source>
        <dbReference type="Google" id="ProtNLM"/>
    </source>
</evidence>
<evidence type="ECO:0000313" key="3">
    <source>
        <dbReference type="EMBL" id="ADP81808.1"/>
    </source>
</evidence>
<reference evidence="3 4" key="1">
    <citation type="submission" date="2010-10" db="EMBL/GenBank/DDBJ databases">
        <title>Complete sequence of Frankia sp. EuI1c.</title>
        <authorList>
            <consortium name="US DOE Joint Genome Institute"/>
            <person name="Lucas S."/>
            <person name="Copeland A."/>
            <person name="Lapidus A."/>
            <person name="Cheng J.-F."/>
            <person name="Bruce D."/>
            <person name="Goodwin L."/>
            <person name="Pitluck S."/>
            <person name="Chertkov O."/>
            <person name="Detter J.C."/>
            <person name="Han C."/>
            <person name="Tapia R."/>
            <person name="Land M."/>
            <person name="Hauser L."/>
            <person name="Jeffries C."/>
            <person name="Kyrpides N."/>
            <person name="Ivanova N."/>
            <person name="Mikhailova N."/>
            <person name="Beauchemin N."/>
            <person name="Sen A."/>
            <person name="Sur S.A."/>
            <person name="Gtari M."/>
            <person name="Wall L."/>
            <person name="Tisa L."/>
            <person name="Woyke T."/>
        </authorList>
    </citation>
    <scope>NUCLEOTIDE SEQUENCE [LARGE SCALE GENOMIC DNA]</scope>
    <source>
        <strain evidence="4">DSM 45817 / CECT 9037 / EuI1c</strain>
    </source>
</reference>
<organism evidence="3 4">
    <name type="scientific">Pseudofrankia inefficax (strain DSM 45817 / CECT 9037 / DDB 130130 / EuI1c)</name>
    <name type="common">Frankia inefficax</name>
    <dbReference type="NCBI Taxonomy" id="298654"/>
    <lineage>
        <taxon>Bacteria</taxon>
        <taxon>Bacillati</taxon>
        <taxon>Actinomycetota</taxon>
        <taxon>Actinomycetes</taxon>
        <taxon>Frankiales</taxon>
        <taxon>Frankiaceae</taxon>
        <taxon>Pseudofrankia</taxon>
    </lineage>
</organism>
<feature type="transmembrane region" description="Helical" evidence="1">
    <location>
        <begin position="194"/>
        <end position="214"/>
    </location>
</feature>
<evidence type="ECO:0000256" key="1">
    <source>
        <dbReference type="SAM" id="Phobius"/>
    </source>
</evidence>
<sequence precursor="true">MNWPAILLALLAAATFGATSALQHHAASQEERHGALDPRLVARLARRPLWLAGVICDGGAVLLQTAALALGPLSLVEPLLTGGLFLAVPFEAALDRRRPHPRDLAAAAVATVGLVGFLLAANPRGGAFTPSARTWLPPAAVLGLLVAAALAAGRGAPPTRRATCLGLANGLIFGLTAGLLKACTDLLASDPWRLLTSWPLYALAVLGAVGFVLSQASFQDTLTAPLIAMTLTEPVVGLALGVAVFHEHLAATGPRAVGLALAGVLMAVGTWLAVTSPARAAEPGQTLPGGPAQAAEV</sequence>
<accession>E3J429</accession>
<dbReference type="eggNOG" id="COG0697">
    <property type="taxonomic scope" value="Bacteria"/>
</dbReference>
<feature type="transmembrane region" description="Helical" evidence="1">
    <location>
        <begin position="104"/>
        <end position="123"/>
    </location>
</feature>
<dbReference type="NCBIfam" id="NF038012">
    <property type="entry name" value="DMT_1"/>
    <property type="match status" value="1"/>
</dbReference>
<dbReference type="InterPro" id="IPR037185">
    <property type="entry name" value="EmrE-like"/>
</dbReference>
<dbReference type="PANTHER" id="PTHR40761">
    <property type="entry name" value="CONSERVED INTEGRAL MEMBRANE ALANINE VALINE AND LEUCINE RICH PROTEIN-RELATED"/>
    <property type="match status" value="1"/>
</dbReference>
<keyword evidence="1" id="KW-0812">Transmembrane</keyword>
<dbReference type="KEGG" id="fri:FraEuI1c_3801"/>
<keyword evidence="4" id="KW-1185">Reference proteome</keyword>
<dbReference type="Proteomes" id="UP000002484">
    <property type="component" value="Chromosome"/>
</dbReference>
<feature type="transmembrane region" description="Helical" evidence="1">
    <location>
        <begin position="50"/>
        <end position="70"/>
    </location>
</feature>
<dbReference type="EMBL" id="CP002299">
    <property type="protein sequence ID" value="ADP81808.1"/>
    <property type="molecule type" value="Genomic_DNA"/>
</dbReference>
<dbReference type="RefSeq" id="WP_013424926.1">
    <property type="nucleotide sequence ID" value="NC_014666.1"/>
</dbReference>
<dbReference type="AlphaFoldDB" id="E3J429"/>
<feature type="transmembrane region" description="Helical" evidence="1">
    <location>
        <begin position="257"/>
        <end position="274"/>
    </location>
</feature>
<keyword evidence="1" id="KW-1133">Transmembrane helix</keyword>
<keyword evidence="2" id="KW-0732">Signal</keyword>
<evidence type="ECO:0000313" key="4">
    <source>
        <dbReference type="Proteomes" id="UP000002484"/>
    </source>
</evidence>
<evidence type="ECO:0000256" key="2">
    <source>
        <dbReference type="SAM" id="SignalP"/>
    </source>
</evidence>
<feature type="chain" id="PRO_5003172606" description="Integral membrane protein" evidence="2">
    <location>
        <begin position="27"/>
        <end position="297"/>
    </location>
</feature>
<dbReference type="InParanoid" id="E3J429"/>
<dbReference type="STRING" id="298654.FraEuI1c_3801"/>
<feature type="transmembrane region" description="Helical" evidence="1">
    <location>
        <begin position="226"/>
        <end position="245"/>
    </location>
</feature>
<dbReference type="SUPFAM" id="SSF103481">
    <property type="entry name" value="Multidrug resistance efflux transporter EmrE"/>
    <property type="match status" value="1"/>
</dbReference>
<gene>
    <name evidence="3" type="ordered locus">FraEuI1c_3801</name>
</gene>
<proteinExistence type="predicted"/>
<keyword evidence="1" id="KW-0472">Membrane</keyword>
<dbReference type="PANTHER" id="PTHR40761:SF1">
    <property type="entry name" value="CONSERVED INTEGRAL MEMBRANE ALANINE VALINE AND LEUCINE RICH PROTEIN-RELATED"/>
    <property type="match status" value="1"/>
</dbReference>
<dbReference type="HOGENOM" id="CLU_070294_1_1_11"/>
<feature type="signal peptide" evidence="2">
    <location>
        <begin position="1"/>
        <end position="26"/>
    </location>
</feature>
<name>E3J429_PSEI1</name>
<feature type="transmembrane region" description="Helical" evidence="1">
    <location>
        <begin position="164"/>
        <end position="182"/>
    </location>
</feature>
<dbReference type="OrthoDB" id="4229124at2"/>
<feature type="transmembrane region" description="Helical" evidence="1">
    <location>
        <begin position="135"/>
        <end position="152"/>
    </location>
</feature>